<dbReference type="OMA" id="DEWANWH"/>
<evidence type="ECO:0000313" key="1">
    <source>
        <dbReference type="EMBL" id="KFA69004.1"/>
    </source>
</evidence>
<protein>
    <submittedName>
        <fullName evidence="1">Uncharacterized protein</fullName>
    </submittedName>
</protein>
<reference evidence="1 2" key="1">
    <citation type="journal article" date="2014" name="BMC Genomics">
        <title>Comparative genome sequencing reveals chemotype-specific gene clusters in the toxigenic black mold Stachybotrys.</title>
        <authorList>
            <person name="Semeiks J."/>
            <person name="Borek D."/>
            <person name="Otwinowski Z."/>
            <person name="Grishin N.V."/>
        </authorList>
    </citation>
    <scope>NUCLEOTIDE SEQUENCE [LARGE SCALE GENOMIC DNA]</scope>
    <source>
        <strain evidence="1 2">IBT 40285</strain>
    </source>
</reference>
<name>A0A084QYG9_STAC4</name>
<evidence type="ECO:0000313" key="2">
    <source>
        <dbReference type="Proteomes" id="UP000028524"/>
    </source>
</evidence>
<organism evidence="1 2">
    <name type="scientific">Stachybotrys chlorohalonatus (strain IBT 40285)</name>
    <dbReference type="NCBI Taxonomy" id="1283841"/>
    <lineage>
        <taxon>Eukaryota</taxon>
        <taxon>Fungi</taxon>
        <taxon>Dikarya</taxon>
        <taxon>Ascomycota</taxon>
        <taxon>Pezizomycotina</taxon>
        <taxon>Sordariomycetes</taxon>
        <taxon>Hypocreomycetidae</taxon>
        <taxon>Hypocreales</taxon>
        <taxon>Stachybotryaceae</taxon>
        <taxon>Stachybotrys</taxon>
    </lineage>
</organism>
<dbReference type="OrthoDB" id="3944545at2759"/>
<accession>A0A084QYG9</accession>
<dbReference type="EMBL" id="KL659635">
    <property type="protein sequence ID" value="KFA69004.1"/>
    <property type="molecule type" value="Genomic_DNA"/>
</dbReference>
<sequence>MDANVPVKRQPSGYNASGAPLINLDALPDDWKIFPWNKFPAFSISERAGRQTSWISNLSVAGSMEGISAMPNETFTQLSAAGKRILWTLNSPLESAIQVAPNQYYEPGAAMEPYFRPAAADLAPSWHPVSQESLMEPQVPAVIVRIACIDSWAQLWVDLHRDCLDTNNDHQRPRAKDTQLEVTAGGAFLTAHEYVSAVHPWLMGMREMLLDVLGKLMGSQSWAPESKLAVLYLGPGPLRIGNEDEWANWHKKPTPRVVVDVSKAANEERSQGVMERMLARSAARTRELERIGQGNN</sequence>
<proteinExistence type="predicted"/>
<dbReference type="AlphaFoldDB" id="A0A084QYG9"/>
<gene>
    <name evidence="1" type="ORF">S40285_10690</name>
</gene>
<dbReference type="InParanoid" id="A0A084QYG9"/>
<keyword evidence="2" id="KW-1185">Reference proteome</keyword>
<dbReference type="STRING" id="1283841.A0A084QYG9"/>
<dbReference type="HOGENOM" id="CLU_940655_0_0_1"/>
<dbReference type="Proteomes" id="UP000028524">
    <property type="component" value="Unassembled WGS sequence"/>
</dbReference>